<evidence type="ECO:0000313" key="5">
    <source>
        <dbReference type="EMBL" id="GGO87951.1"/>
    </source>
</evidence>
<protein>
    <submittedName>
        <fullName evidence="5">Acyltransferase</fullName>
    </submittedName>
</protein>
<keyword evidence="2" id="KW-0472">Membrane</keyword>
<reference evidence="6" key="1">
    <citation type="journal article" date="2019" name="Int. J. Syst. Evol. Microbiol.">
        <title>The Global Catalogue of Microorganisms (GCM) 10K type strain sequencing project: providing services to taxonomists for standard genome sequencing and annotation.</title>
        <authorList>
            <consortium name="The Broad Institute Genomics Platform"/>
            <consortium name="The Broad Institute Genome Sequencing Center for Infectious Disease"/>
            <person name="Wu L."/>
            <person name="Ma J."/>
        </authorList>
    </citation>
    <scope>NUCLEOTIDE SEQUENCE [LARGE SCALE GENOMIC DNA]</scope>
    <source>
        <strain evidence="6">CGMCC 4.7371</strain>
    </source>
</reference>
<dbReference type="PANTHER" id="PTHR23028">
    <property type="entry name" value="ACETYLTRANSFERASE"/>
    <property type="match status" value="1"/>
</dbReference>
<feature type="transmembrane region" description="Helical" evidence="2">
    <location>
        <begin position="146"/>
        <end position="161"/>
    </location>
</feature>
<evidence type="ECO:0000259" key="3">
    <source>
        <dbReference type="Pfam" id="PF01757"/>
    </source>
</evidence>
<feature type="transmembrane region" description="Helical" evidence="2">
    <location>
        <begin position="168"/>
        <end position="189"/>
    </location>
</feature>
<feature type="transmembrane region" description="Helical" evidence="2">
    <location>
        <begin position="75"/>
        <end position="94"/>
    </location>
</feature>
<feature type="transmembrane region" description="Helical" evidence="2">
    <location>
        <begin position="278"/>
        <end position="297"/>
    </location>
</feature>
<feature type="domain" description="Acyltransferase 3" evidence="3">
    <location>
        <begin position="7"/>
        <end position="328"/>
    </location>
</feature>
<evidence type="ECO:0000256" key="1">
    <source>
        <dbReference type="SAM" id="MobiDB-lite"/>
    </source>
</evidence>
<name>A0ABQ2N9S6_9ACTN</name>
<accession>A0ABQ2N9S6</accession>
<keyword evidence="2" id="KW-1133">Transmembrane helix</keyword>
<dbReference type="InterPro" id="IPR002656">
    <property type="entry name" value="Acyl_transf_3_dom"/>
</dbReference>
<evidence type="ECO:0000313" key="6">
    <source>
        <dbReference type="Proteomes" id="UP000655410"/>
    </source>
</evidence>
<dbReference type="GO" id="GO:0016746">
    <property type="term" value="F:acyltransferase activity"/>
    <property type="evidence" value="ECO:0007669"/>
    <property type="project" value="UniProtKB-KW"/>
</dbReference>
<keyword evidence="5" id="KW-0808">Transferase</keyword>
<feature type="region of interest" description="Disordered" evidence="1">
    <location>
        <begin position="389"/>
        <end position="422"/>
    </location>
</feature>
<gene>
    <name evidence="5" type="ORF">GCM10011584_13800</name>
</gene>
<evidence type="ECO:0000256" key="2">
    <source>
        <dbReference type="SAM" id="Phobius"/>
    </source>
</evidence>
<evidence type="ECO:0000259" key="4">
    <source>
        <dbReference type="Pfam" id="PF19040"/>
    </source>
</evidence>
<feature type="compositionally biased region" description="Basic and acidic residues" evidence="1">
    <location>
        <begin position="407"/>
        <end position="416"/>
    </location>
</feature>
<dbReference type="EMBL" id="BMNI01000002">
    <property type="protein sequence ID" value="GGO87951.1"/>
    <property type="molecule type" value="Genomic_DNA"/>
</dbReference>
<feature type="transmembrane region" description="Helical" evidence="2">
    <location>
        <begin position="317"/>
        <end position="335"/>
    </location>
</feature>
<keyword evidence="5" id="KW-0012">Acyltransferase</keyword>
<feature type="transmembrane region" description="Helical" evidence="2">
    <location>
        <begin position="201"/>
        <end position="219"/>
    </location>
</feature>
<dbReference type="Proteomes" id="UP000655410">
    <property type="component" value="Unassembled WGS sequence"/>
</dbReference>
<dbReference type="RefSeq" id="WP_188783249.1">
    <property type="nucleotide sequence ID" value="NZ_BMNI01000002.1"/>
</dbReference>
<dbReference type="InterPro" id="IPR050879">
    <property type="entry name" value="Acyltransferase_3"/>
</dbReference>
<feature type="transmembrane region" description="Helical" evidence="2">
    <location>
        <begin position="35"/>
        <end position="54"/>
    </location>
</feature>
<dbReference type="Pfam" id="PF19040">
    <property type="entry name" value="SGNH"/>
    <property type="match status" value="1"/>
</dbReference>
<feature type="transmembrane region" description="Helical" evidence="2">
    <location>
        <begin position="347"/>
        <end position="368"/>
    </location>
</feature>
<dbReference type="Pfam" id="PF01757">
    <property type="entry name" value="Acyl_transf_3"/>
    <property type="match status" value="1"/>
</dbReference>
<sequence>MVWQYRPALDGLRTVAVYLVLCFHAKLAWADGGFVGVDLFFVLSGFLVASLLLEERYATGTIALGSFFARRMRRLLPAAFVVVVATALVFLLVAPVTRRLDWVGDAQASLLYVANWRFLHSSNEYFGADIHASPYLHFWSLSVEEQFYVAFPFVLLGLVTLKRWWRPAVVVGITAILAASLGAQLWWAHHDSLHAYYGTDARLYQPMAGVLAAIAWRHLATRKRALRRAGWPMLVGLVVVASSAVDVSQSTRGLLATVFSAGLVLTVMTRTTPSLDRFLSLAPLAYLGRISYGTYLWHWPVLLLVTSAVDAPAWADALLTAAVATGLASLSFELLEKPVRTSARLAVSASPTILVGLTCSVLAAYAVVPRVLENDVRPALVSDSVASSTPSALAGSALPRTTAAPKPDPRAREIARPGDPVPKLDWAALKESRGAETSFCTLDDTTSCIGHRGTSGLHVMLVGDSHARVTAPTLLKIAEQRNFTLSYSMVPSCPWQEGVVSTYTNPETKDQCQRARAALYDGLLKKMKVDVVILTEMPRSSGAWSKGLESLTGSTASVDELDLSTMTSSLRKIRAAGVKALIVDSWIQRYDGVDPLDCLASARTVGQCAFRPDPPPLADSILHTLAIGSHGAIRSVSLNDIMCPTLPVCQPVLHGIPVWRDVQHYSTEVLLDHVAEIRRRLVSSGLLG</sequence>
<keyword evidence="2" id="KW-0812">Transmembrane</keyword>
<keyword evidence="6" id="KW-1185">Reference proteome</keyword>
<dbReference type="InterPro" id="IPR043968">
    <property type="entry name" value="SGNH"/>
</dbReference>
<feature type="domain" description="SGNH" evidence="4">
    <location>
        <begin position="447"/>
        <end position="668"/>
    </location>
</feature>
<dbReference type="PANTHER" id="PTHR23028:SF53">
    <property type="entry name" value="ACYL_TRANSF_3 DOMAIN-CONTAINING PROTEIN"/>
    <property type="match status" value="1"/>
</dbReference>
<comment type="caution">
    <text evidence="5">The sequence shown here is derived from an EMBL/GenBank/DDBJ whole genome shotgun (WGS) entry which is preliminary data.</text>
</comment>
<proteinExistence type="predicted"/>
<organism evidence="5 6">
    <name type="scientific">Nocardioides phosphati</name>
    <dbReference type="NCBI Taxonomy" id="1867775"/>
    <lineage>
        <taxon>Bacteria</taxon>
        <taxon>Bacillati</taxon>
        <taxon>Actinomycetota</taxon>
        <taxon>Actinomycetes</taxon>
        <taxon>Propionibacteriales</taxon>
        <taxon>Nocardioidaceae</taxon>
        <taxon>Nocardioides</taxon>
    </lineage>
</organism>